<dbReference type="InterPro" id="IPR011905">
    <property type="entry name" value="GlrX-like_pln_2"/>
</dbReference>
<evidence type="ECO:0000313" key="7">
    <source>
        <dbReference type="Proteomes" id="UP001417504"/>
    </source>
</evidence>
<comment type="subcellular location">
    <subcellularLocation>
        <location evidence="1">Cytoplasm</location>
    </subcellularLocation>
</comment>
<evidence type="ECO:0000313" key="6">
    <source>
        <dbReference type="EMBL" id="KAK9136974.1"/>
    </source>
</evidence>
<protein>
    <recommendedName>
        <fullName evidence="5">Glutaredoxin domain-containing protein</fullName>
    </recommendedName>
</protein>
<feature type="domain" description="Glutaredoxin" evidence="5">
    <location>
        <begin position="1"/>
        <end position="53"/>
    </location>
</feature>
<dbReference type="Proteomes" id="UP001417504">
    <property type="component" value="Unassembled WGS sequence"/>
</dbReference>
<dbReference type="PROSITE" id="PS51354">
    <property type="entry name" value="GLUTAREDOXIN_2"/>
    <property type="match status" value="1"/>
</dbReference>
<dbReference type="GO" id="GO:0005737">
    <property type="term" value="C:cytoplasm"/>
    <property type="evidence" value="ECO:0007669"/>
    <property type="project" value="UniProtKB-SubCell"/>
</dbReference>
<dbReference type="AlphaFoldDB" id="A0AAP0PBG0"/>
<evidence type="ECO:0000256" key="1">
    <source>
        <dbReference type="ARBA" id="ARBA00004496"/>
    </source>
</evidence>
<comment type="similarity">
    <text evidence="2">Belongs to the glutaredoxin family. CC-type subfamily.</text>
</comment>
<name>A0AAP0PBG0_9MAGN</name>
<evidence type="ECO:0000259" key="5">
    <source>
        <dbReference type="Pfam" id="PF00462"/>
    </source>
</evidence>
<reference evidence="6 7" key="1">
    <citation type="submission" date="2024-01" db="EMBL/GenBank/DDBJ databases">
        <title>Genome assemblies of Stephania.</title>
        <authorList>
            <person name="Yang L."/>
        </authorList>
    </citation>
    <scope>NUCLEOTIDE SEQUENCE [LARGE SCALE GENOMIC DNA]</scope>
    <source>
        <strain evidence="6">QJT</strain>
        <tissue evidence="6">Leaf</tissue>
    </source>
</reference>
<proteinExistence type="inferred from homology"/>
<keyword evidence="7" id="KW-1185">Reference proteome</keyword>
<organism evidence="6 7">
    <name type="scientific">Stephania japonica</name>
    <dbReference type="NCBI Taxonomy" id="461633"/>
    <lineage>
        <taxon>Eukaryota</taxon>
        <taxon>Viridiplantae</taxon>
        <taxon>Streptophyta</taxon>
        <taxon>Embryophyta</taxon>
        <taxon>Tracheophyta</taxon>
        <taxon>Spermatophyta</taxon>
        <taxon>Magnoliopsida</taxon>
        <taxon>Ranunculales</taxon>
        <taxon>Menispermaceae</taxon>
        <taxon>Menispermoideae</taxon>
        <taxon>Cissampelideae</taxon>
        <taxon>Stephania</taxon>
    </lineage>
</organism>
<evidence type="ECO:0000256" key="4">
    <source>
        <dbReference type="ARBA" id="ARBA00023284"/>
    </source>
</evidence>
<dbReference type="PANTHER" id="PTHR10168">
    <property type="entry name" value="GLUTAREDOXIN"/>
    <property type="match status" value="1"/>
</dbReference>
<evidence type="ECO:0000256" key="3">
    <source>
        <dbReference type="ARBA" id="ARBA00022490"/>
    </source>
</evidence>
<keyword evidence="4" id="KW-0676">Redox-active center</keyword>
<gene>
    <name evidence="6" type="ORF">Sjap_007568</name>
</gene>
<dbReference type="EMBL" id="JBBNAE010000003">
    <property type="protein sequence ID" value="KAK9136974.1"/>
    <property type="molecule type" value="Genomic_DNA"/>
</dbReference>
<accession>A0AAP0PBG0</accession>
<dbReference type="InterPro" id="IPR036249">
    <property type="entry name" value="Thioredoxin-like_sf"/>
</dbReference>
<dbReference type="NCBIfam" id="TIGR02189">
    <property type="entry name" value="GlrX-like_plant"/>
    <property type="match status" value="1"/>
</dbReference>
<sequence length="78" mass="8583">MCYSVKVLFHELGVNPVVHEIDQHPEGRDIERALRTLGCQTPVPAVFIGGSLVGSTNEVMSLHLNGSLVPLLRPYRAF</sequence>
<dbReference type="CDD" id="cd03419">
    <property type="entry name" value="GRX_GRXh_1_2_like"/>
    <property type="match status" value="1"/>
</dbReference>
<dbReference type="SUPFAM" id="SSF52833">
    <property type="entry name" value="Thioredoxin-like"/>
    <property type="match status" value="1"/>
</dbReference>
<dbReference type="Pfam" id="PF00462">
    <property type="entry name" value="Glutaredoxin"/>
    <property type="match status" value="1"/>
</dbReference>
<comment type="caution">
    <text evidence="6">The sequence shown here is derived from an EMBL/GenBank/DDBJ whole genome shotgun (WGS) entry which is preliminary data.</text>
</comment>
<evidence type="ECO:0000256" key="2">
    <source>
        <dbReference type="ARBA" id="ARBA00007568"/>
    </source>
</evidence>
<dbReference type="InterPro" id="IPR002109">
    <property type="entry name" value="Glutaredoxin"/>
</dbReference>
<dbReference type="Gene3D" id="3.40.30.10">
    <property type="entry name" value="Glutaredoxin"/>
    <property type="match status" value="1"/>
</dbReference>
<keyword evidence="3" id="KW-0963">Cytoplasm</keyword>